<dbReference type="RefSeq" id="WP_230098918.1">
    <property type="nucleotide sequence ID" value="NZ_CAKKNT010000016.1"/>
</dbReference>
<keyword evidence="3" id="KW-0285">Flavoprotein</keyword>
<dbReference type="EC" id="1.8.1.4" evidence="7"/>
<dbReference type="InterPro" id="IPR036188">
    <property type="entry name" value="FAD/NAD-bd_sf"/>
</dbReference>
<keyword evidence="8" id="KW-1185">Reference proteome</keyword>
<comment type="cofactor">
    <cofactor evidence="1">
        <name>FAD</name>
        <dbReference type="ChEBI" id="CHEBI:57692"/>
    </cofactor>
</comment>
<reference evidence="7 8" key="1">
    <citation type="submission" date="2021-11" db="EMBL/GenBank/DDBJ databases">
        <authorList>
            <person name="Depoorter E."/>
        </authorList>
    </citation>
    <scope>NUCLEOTIDE SEQUENCE [LARGE SCALE GENOMIC DNA]</scope>
    <source>
        <strain evidence="7 8">LMG 24286</strain>
    </source>
</reference>
<evidence type="ECO:0000256" key="2">
    <source>
        <dbReference type="ARBA" id="ARBA00007532"/>
    </source>
</evidence>
<accession>A0ABM8ZC27</accession>
<keyword evidence="4" id="KW-0274">FAD</keyword>
<sequence>MYDVIFIGSGHAAWHGAQMLAKAGKKVALVEANKVAGTCTNFGCNAKILLDGPAEIIHHLHHYHGIGIEDTPAIVWPALMNYKHQVIDPLSDGLAHMLAVDGIEIIAGHASFVDPHTITVNGTQYQADKFVIATGQTPAKLDIPGKEFTHDSTDFLDLPDMPKSIVFIGAGYIAMEFAAIAQAAGSHVTLVEYGATALNGFDADYAAHVVSEMQARGIDFVFSNAVASVEQAGDQFVVSTAQGQHITADYVMDSTGRVANIDGLGLDTIGVDYNRQGVLVNEFLQTNLANIYASGDVIAKTIPRLTPTATFESNYVASVILGNEQPIAYPAVPTVAFTLPRIAQIGLLPQEAELENCQVYEIPCGKLMRFQAQNDVHAAIKVVVNAQGQLVGASLIGDFTPEVINALVPVINDQYTAAKLATTIYAFPTHSGVVLPLIAKFLA</sequence>
<dbReference type="Proteomes" id="UP000789719">
    <property type="component" value="Unassembled WGS sequence"/>
</dbReference>
<dbReference type="InterPro" id="IPR023753">
    <property type="entry name" value="FAD/NAD-binding_dom"/>
</dbReference>
<comment type="similarity">
    <text evidence="2">Belongs to the class-I pyridine nucleotide-disulfide oxidoreductase family.</text>
</comment>
<keyword evidence="7" id="KW-0560">Oxidoreductase</keyword>
<dbReference type="Gene3D" id="3.30.390.30">
    <property type="match status" value="1"/>
</dbReference>
<evidence type="ECO:0000256" key="4">
    <source>
        <dbReference type="ARBA" id="ARBA00022827"/>
    </source>
</evidence>
<evidence type="ECO:0000313" key="8">
    <source>
        <dbReference type="Proteomes" id="UP000789719"/>
    </source>
</evidence>
<dbReference type="SUPFAM" id="SSF51905">
    <property type="entry name" value="FAD/NAD(P)-binding domain"/>
    <property type="match status" value="1"/>
</dbReference>
<evidence type="ECO:0000259" key="5">
    <source>
        <dbReference type="Pfam" id="PF02852"/>
    </source>
</evidence>
<feature type="domain" description="Pyridine nucleotide-disulphide oxidoreductase dimerisation" evidence="5">
    <location>
        <begin position="332"/>
        <end position="432"/>
    </location>
</feature>
<evidence type="ECO:0000256" key="1">
    <source>
        <dbReference type="ARBA" id="ARBA00001974"/>
    </source>
</evidence>
<dbReference type="GO" id="GO:0004148">
    <property type="term" value="F:dihydrolipoyl dehydrogenase (NADH) activity"/>
    <property type="evidence" value="ECO:0007669"/>
    <property type="project" value="UniProtKB-EC"/>
</dbReference>
<feature type="domain" description="FAD/NAD(P)-binding" evidence="6">
    <location>
        <begin position="2"/>
        <end position="310"/>
    </location>
</feature>
<dbReference type="SUPFAM" id="SSF55424">
    <property type="entry name" value="FAD/NAD-linked reductases, dimerisation (C-terminal) domain"/>
    <property type="match status" value="1"/>
</dbReference>
<comment type="caution">
    <text evidence="7">The sequence shown here is derived from an EMBL/GenBank/DDBJ whole genome shotgun (WGS) entry which is preliminary data.</text>
</comment>
<name>A0ABM8ZC27_9LACO</name>
<dbReference type="Pfam" id="PF02852">
    <property type="entry name" value="Pyr_redox_dim"/>
    <property type="match status" value="1"/>
</dbReference>
<dbReference type="Pfam" id="PF07992">
    <property type="entry name" value="Pyr_redox_2"/>
    <property type="match status" value="1"/>
</dbReference>
<dbReference type="PANTHER" id="PTHR43014:SF5">
    <property type="entry name" value="GLUTATHIONE REDUCTASE (NADPH)"/>
    <property type="match status" value="1"/>
</dbReference>
<evidence type="ECO:0000259" key="6">
    <source>
        <dbReference type="Pfam" id="PF07992"/>
    </source>
</evidence>
<dbReference type="InterPro" id="IPR004099">
    <property type="entry name" value="Pyr_nucl-diS_OxRdtase_dimer"/>
</dbReference>
<protein>
    <submittedName>
        <fullName evidence="7">Dihydrolipoyl dehydrogenase</fullName>
        <ecNumber evidence="7">1.8.1.4</ecNumber>
    </submittedName>
</protein>
<dbReference type="PANTHER" id="PTHR43014">
    <property type="entry name" value="MERCURIC REDUCTASE"/>
    <property type="match status" value="1"/>
</dbReference>
<gene>
    <name evidence="7" type="primary">pdhD_1</name>
    <name evidence="7" type="ORF">WGH24286_01281</name>
</gene>
<dbReference type="EMBL" id="CAKKNT010000016">
    <property type="protein sequence ID" value="CAH0418839.1"/>
    <property type="molecule type" value="Genomic_DNA"/>
</dbReference>
<dbReference type="InterPro" id="IPR016156">
    <property type="entry name" value="FAD/NAD-linked_Rdtase_dimer_sf"/>
</dbReference>
<proteinExistence type="inferred from homology"/>
<evidence type="ECO:0000313" key="7">
    <source>
        <dbReference type="EMBL" id="CAH0418839.1"/>
    </source>
</evidence>
<dbReference type="PIRSF" id="PIRSF000350">
    <property type="entry name" value="Mercury_reductase_MerA"/>
    <property type="match status" value="1"/>
</dbReference>
<dbReference type="InterPro" id="IPR001100">
    <property type="entry name" value="Pyr_nuc-diS_OxRdtase"/>
</dbReference>
<evidence type="ECO:0000256" key="3">
    <source>
        <dbReference type="ARBA" id="ARBA00022630"/>
    </source>
</evidence>
<dbReference type="Gene3D" id="3.50.50.60">
    <property type="entry name" value="FAD/NAD(P)-binding domain"/>
    <property type="match status" value="2"/>
</dbReference>
<dbReference type="PRINTS" id="PR00411">
    <property type="entry name" value="PNDRDTASEI"/>
</dbReference>
<organism evidence="7 8">
    <name type="scientific">Periweissella ghanensis</name>
    <dbReference type="NCBI Taxonomy" id="467997"/>
    <lineage>
        <taxon>Bacteria</taxon>
        <taxon>Bacillati</taxon>
        <taxon>Bacillota</taxon>
        <taxon>Bacilli</taxon>
        <taxon>Lactobacillales</taxon>
        <taxon>Lactobacillaceae</taxon>
        <taxon>Periweissella</taxon>
    </lineage>
</organism>
<dbReference type="PRINTS" id="PR00368">
    <property type="entry name" value="FADPNR"/>
</dbReference>